<dbReference type="RefSeq" id="WP_339395399.1">
    <property type="nucleotide sequence ID" value="NZ_JBBFGL010000005.1"/>
</dbReference>
<dbReference type="AlphaFoldDB" id="A0AB35Y3Y7"/>
<proteinExistence type="predicted"/>
<reference evidence="1" key="1">
    <citation type="submission" date="2024-03" db="EMBL/GenBank/DDBJ databases">
        <authorList>
            <person name="Plomp N."/>
            <person name="Harmsen H.J."/>
        </authorList>
    </citation>
    <scope>NUCLEOTIDE SEQUENCE</scope>
    <source>
        <strain evidence="1">HTF-128</strain>
    </source>
</reference>
<gene>
    <name evidence="1" type="ORF">WF834_07205</name>
</gene>
<organism evidence="1 2">
    <name type="scientific">Faecalibacterium wellingii</name>
    <dbReference type="NCBI Taxonomy" id="2929491"/>
    <lineage>
        <taxon>Bacteria</taxon>
        <taxon>Bacillati</taxon>
        <taxon>Bacillota</taxon>
        <taxon>Clostridia</taxon>
        <taxon>Eubacteriales</taxon>
        <taxon>Oscillospiraceae</taxon>
        <taxon>Faecalibacterium</taxon>
    </lineage>
</organism>
<evidence type="ECO:0000313" key="1">
    <source>
        <dbReference type="EMBL" id="MEJ5195964.1"/>
    </source>
</evidence>
<accession>A0AB35Y3Y7</accession>
<protein>
    <submittedName>
        <fullName evidence="1">Uncharacterized protein</fullName>
    </submittedName>
</protein>
<sequence length="43" mass="4931">MKLIWNDLLHANFRCGRMCGDRAEHLAVNCTMPSCCARMCARM</sequence>
<dbReference type="Proteomes" id="UP001373196">
    <property type="component" value="Unassembled WGS sequence"/>
</dbReference>
<evidence type="ECO:0000313" key="2">
    <source>
        <dbReference type="Proteomes" id="UP001373196"/>
    </source>
</evidence>
<dbReference type="EMBL" id="JBBFGL010000005">
    <property type="protein sequence ID" value="MEJ5195964.1"/>
    <property type="molecule type" value="Genomic_DNA"/>
</dbReference>
<name>A0AB35Y3Y7_9FIRM</name>
<comment type="caution">
    <text evidence="1">The sequence shown here is derived from an EMBL/GenBank/DDBJ whole genome shotgun (WGS) entry which is preliminary data.</text>
</comment>